<name>D5VUD5_METIM</name>
<dbReference type="SMART" id="SM00419">
    <property type="entry name" value="HTH_CRP"/>
    <property type="match status" value="1"/>
</dbReference>
<evidence type="ECO:0000259" key="1">
    <source>
        <dbReference type="SMART" id="SM00419"/>
    </source>
</evidence>
<dbReference type="InterPro" id="IPR036390">
    <property type="entry name" value="WH_DNA-bd_sf"/>
</dbReference>
<accession>D5VUD5</accession>
<dbReference type="STRING" id="573063.Metin_0075"/>
<dbReference type="GO" id="GO:0003677">
    <property type="term" value="F:DNA binding"/>
    <property type="evidence" value="ECO:0007669"/>
    <property type="project" value="InterPro"/>
</dbReference>
<feature type="domain" description="HTH crp-type" evidence="1">
    <location>
        <begin position="14"/>
        <end position="63"/>
    </location>
</feature>
<dbReference type="GeneID" id="9131074"/>
<organism evidence="2 3">
    <name type="scientific">Methanocaldococcus infernus (strain DSM 11812 / JCM 15783 / ME)</name>
    <dbReference type="NCBI Taxonomy" id="573063"/>
    <lineage>
        <taxon>Archaea</taxon>
        <taxon>Methanobacteriati</taxon>
        <taxon>Methanobacteriota</taxon>
        <taxon>Methanomada group</taxon>
        <taxon>Methanococci</taxon>
        <taxon>Methanococcales</taxon>
        <taxon>Methanocaldococcaceae</taxon>
        <taxon>Methanocaldococcus</taxon>
    </lineage>
</organism>
<sequence>MKKRGITEFQVLSEIIRKQPHIKQKEIAKNLGITIQAVSEHIRNLIKEGYIKTGGRGEYRVTEKGVRRLKEWLSEMNKYLEEVKISIYRYKDVWPAIADEDLKEGDTVYLYMKKGLLHASKEEKGKAKAKVVEDAKKGEDVSVSEIEGIIEINKGEVIIFKIPPKIKGGSKSVNYKIIEEKLEEFKDKDYVVATMGTVGYVVAKKLGLNPDIRFGTLQGIVRATEKGCNVLAFITGGMTERIIKKLDEHKITYTVIDVYRE</sequence>
<keyword evidence="3" id="KW-1185">Reference proteome</keyword>
<gene>
    <name evidence="2" type="ordered locus">Metin_0075</name>
</gene>
<dbReference type="SUPFAM" id="SSF46785">
    <property type="entry name" value="Winged helix' DNA-binding domain"/>
    <property type="match status" value="1"/>
</dbReference>
<dbReference type="InterPro" id="IPR012015">
    <property type="entry name" value="UCP_HTH_arc"/>
</dbReference>
<dbReference type="AlphaFoldDB" id="D5VUD5"/>
<dbReference type="InterPro" id="IPR012318">
    <property type="entry name" value="HTH_CRP"/>
</dbReference>
<dbReference type="Proteomes" id="UP000002061">
    <property type="component" value="Chromosome"/>
</dbReference>
<dbReference type="Pfam" id="PF13412">
    <property type="entry name" value="HTH_24"/>
    <property type="match status" value="1"/>
</dbReference>
<dbReference type="PANTHER" id="PTHR43704:SF2">
    <property type="entry name" value="HTH CRP-TYPE DOMAIN-CONTAINING PROTEIN"/>
    <property type="match status" value="1"/>
</dbReference>
<evidence type="ECO:0000313" key="2">
    <source>
        <dbReference type="EMBL" id="ADG12747.1"/>
    </source>
</evidence>
<dbReference type="HOGENOM" id="CLU_090237_0_0_2"/>
<dbReference type="CDD" id="cd00092">
    <property type="entry name" value="HTH_CRP"/>
    <property type="match status" value="1"/>
</dbReference>
<dbReference type="Pfam" id="PF25211">
    <property type="entry name" value="DUF7839"/>
    <property type="match status" value="1"/>
</dbReference>
<dbReference type="eggNOG" id="arCOG04399">
    <property type="taxonomic scope" value="Archaea"/>
</dbReference>
<proteinExistence type="predicted"/>
<dbReference type="InterPro" id="IPR036388">
    <property type="entry name" value="WH-like_DNA-bd_sf"/>
</dbReference>
<dbReference type="RefSeq" id="WP_013099493.1">
    <property type="nucleotide sequence ID" value="NC_014122.1"/>
</dbReference>
<dbReference type="PIRSF" id="PIRSF004955">
    <property type="entry name" value="HTH_arch"/>
    <property type="match status" value="1"/>
</dbReference>
<dbReference type="InterPro" id="IPR057161">
    <property type="entry name" value="DUF7839"/>
</dbReference>
<dbReference type="OrthoDB" id="56502at2157"/>
<dbReference type="EMBL" id="CP002009">
    <property type="protein sequence ID" value="ADG12747.1"/>
    <property type="molecule type" value="Genomic_DNA"/>
</dbReference>
<dbReference type="Gene3D" id="1.10.10.10">
    <property type="entry name" value="Winged helix-like DNA-binding domain superfamily/Winged helix DNA-binding domain"/>
    <property type="match status" value="1"/>
</dbReference>
<evidence type="ECO:0000313" key="3">
    <source>
        <dbReference type="Proteomes" id="UP000002061"/>
    </source>
</evidence>
<dbReference type="GO" id="GO:0006355">
    <property type="term" value="P:regulation of DNA-templated transcription"/>
    <property type="evidence" value="ECO:0007669"/>
    <property type="project" value="InterPro"/>
</dbReference>
<reference evidence="2" key="1">
    <citation type="submission" date="2010-04" db="EMBL/GenBank/DDBJ databases">
        <title>Complete sequence of Methanocaldococcus infernus ME.</title>
        <authorList>
            <consortium name="US DOE Joint Genome Institute"/>
            <person name="Lucas S."/>
            <person name="Copeland A."/>
            <person name="Lapidus A."/>
            <person name="Cheng J.-F."/>
            <person name="Bruce D."/>
            <person name="Goodwin L."/>
            <person name="Pitluck S."/>
            <person name="Munk A.C."/>
            <person name="Detter J.C."/>
            <person name="Han C."/>
            <person name="Tapia R."/>
            <person name="Land M."/>
            <person name="Hauser L."/>
            <person name="Kyrpides N."/>
            <person name="Mikhailova N."/>
            <person name="Sieprawska-Lupa M."/>
            <person name="Whitman W.B."/>
            <person name="Woyke T."/>
        </authorList>
    </citation>
    <scope>NUCLEOTIDE SEQUENCE [LARGE SCALE GENOMIC DNA]</scope>
    <source>
        <strain evidence="2">ME</strain>
    </source>
</reference>
<dbReference type="PANTHER" id="PTHR43704">
    <property type="entry name" value="BSR5907 PROTEIN"/>
    <property type="match status" value="1"/>
</dbReference>
<dbReference type="KEGG" id="mif:Metin_0075"/>
<protein>
    <submittedName>
        <fullName evidence="2">Transcriptional regulator, MarR family</fullName>
    </submittedName>
</protein>